<gene>
    <name evidence="1" type="primary">algA</name>
    <name evidence="1" type="ORF">FVB9532_01024</name>
</gene>
<sequence>MNRNKNYYAILMAGGVGSRFWPVSKKKFPKQFHDILGTGETLIQRTFNRLARLIPEENILILTNGMYNDLVKQQLPNVTDNQIVLEPVMRNTAPCILLSALKIQKQNEDAMMVVAPSDHWIEDEDAFVNDLQTAFDACQRQDDLLMTLGIQPTFPHTGYGYIQHQTNPSSKVNKVVNFKEKPDYNTAKEYLSDGNYLWNAGIFVWSAKAITGEFRKLVPEMYEIFEEGLPYYNTTQEQRFINESYEDAENISIDYAIMEKAENVCVIPASFDWNDLGSWGALHEELDHDENENVFINSKSLTENASNNIVRTLGNKLVVLKDIDNYIIVEDEEVLLIYPRGDEQGIKNVRNLAKDKFGEDLI</sequence>
<evidence type="ECO:0000313" key="2">
    <source>
        <dbReference type="Proteomes" id="UP000356253"/>
    </source>
</evidence>
<keyword evidence="2" id="KW-1185">Reference proteome</keyword>
<accession>A0AC61Y5Q3</accession>
<comment type="caution">
    <text evidence="1">The sequence shown here is derived from an EMBL/GenBank/DDBJ whole genome shotgun (WGS) entry which is preliminary data.</text>
</comment>
<name>A0AC61Y5Q3_9FLAO</name>
<dbReference type="EMBL" id="CABVMM010000003">
    <property type="protein sequence ID" value="VVU99765.1"/>
    <property type="molecule type" value="Genomic_DNA"/>
</dbReference>
<proteinExistence type="predicted"/>
<organism evidence="1 2">
    <name type="scientific">Mesonia oceanica</name>
    <dbReference type="NCBI Taxonomy" id="2687242"/>
    <lineage>
        <taxon>Bacteria</taxon>
        <taxon>Pseudomonadati</taxon>
        <taxon>Bacteroidota</taxon>
        <taxon>Flavobacteriia</taxon>
        <taxon>Flavobacteriales</taxon>
        <taxon>Flavobacteriaceae</taxon>
        <taxon>Mesonia</taxon>
    </lineage>
</organism>
<evidence type="ECO:0000313" key="1">
    <source>
        <dbReference type="EMBL" id="VVU99765.1"/>
    </source>
</evidence>
<reference evidence="1" key="1">
    <citation type="submission" date="2019-09" db="EMBL/GenBank/DDBJ databases">
        <authorList>
            <person name="Rodrigo-Torres L."/>
            <person name="Arahal R. D."/>
            <person name="Lucena T."/>
        </authorList>
    </citation>
    <scope>NUCLEOTIDE SEQUENCE</scope>
    <source>
        <strain evidence="1">ISS653</strain>
    </source>
</reference>
<protein>
    <submittedName>
        <fullName evidence="1">Alginate biosynthesis protein AlgA</fullName>
    </submittedName>
</protein>
<dbReference type="Proteomes" id="UP000356253">
    <property type="component" value="Unassembled WGS sequence"/>
</dbReference>